<dbReference type="EMBL" id="KN563986">
    <property type="protein sequence ID" value="KHJ85416.1"/>
    <property type="molecule type" value="Genomic_DNA"/>
</dbReference>
<feature type="non-terminal residue" evidence="3">
    <location>
        <position position="218"/>
    </location>
</feature>
<evidence type="ECO:0000313" key="4">
    <source>
        <dbReference type="Proteomes" id="UP000053660"/>
    </source>
</evidence>
<dbReference type="PANTHER" id="PTHR11915">
    <property type="entry name" value="SPECTRIN/FILAMIN RELATED CYTOSKELETAL PROTEIN"/>
    <property type="match status" value="1"/>
</dbReference>
<accession>A0A0B1SNE6</accession>
<evidence type="ECO:0000256" key="2">
    <source>
        <dbReference type="SAM" id="Coils"/>
    </source>
</evidence>
<proteinExistence type="predicted"/>
<reference evidence="3 4" key="1">
    <citation type="submission" date="2014-03" db="EMBL/GenBank/DDBJ databases">
        <title>Draft genome of the hookworm Oesophagostomum dentatum.</title>
        <authorList>
            <person name="Mitreva M."/>
        </authorList>
    </citation>
    <scope>NUCLEOTIDE SEQUENCE [LARGE SCALE GENOMIC DNA]</scope>
    <source>
        <strain evidence="3 4">OD-Hann</strain>
    </source>
</reference>
<evidence type="ECO:0000313" key="3">
    <source>
        <dbReference type="EMBL" id="KHJ85416.1"/>
    </source>
</evidence>
<name>A0A0B1SNE6_OESDE</name>
<dbReference type="CDD" id="cd00176">
    <property type="entry name" value="SPEC"/>
    <property type="match status" value="1"/>
</dbReference>
<gene>
    <name evidence="3" type="ORF">OESDEN_14860</name>
</gene>
<protein>
    <submittedName>
        <fullName evidence="3">Spectrin repeat-containing domain protein</fullName>
    </submittedName>
</protein>
<feature type="coiled-coil region" evidence="2">
    <location>
        <begin position="130"/>
        <end position="157"/>
    </location>
</feature>
<sequence>MEKWLDRIEGELATEDHGRDLISVEHLMKKLDALDAEIRGRADAVNDLMQKAREIKTLGSPTSDAILGAAEQVVARYSSLNEPVLIRRENLRDAHALYEWIACAEEELEWLADKLPLARSQECGDSLNAAQSLQKKHAALEKELESRQAGIQEIESKGNAMIRAKHFAAPQIEKTIDTLTSALLSIKDAASVRRARLQQAVDSHQYYTEVAEAEQWIR</sequence>
<dbReference type="InterPro" id="IPR018159">
    <property type="entry name" value="Spectrin/alpha-actinin"/>
</dbReference>
<dbReference type="SMART" id="SM00150">
    <property type="entry name" value="SPEC"/>
    <property type="match status" value="2"/>
</dbReference>
<keyword evidence="1" id="KW-0677">Repeat</keyword>
<keyword evidence="4" id="KW-1185">Reference proteome</keyword>
<dbReference type="Pfam" id="PF00435">
    <property type="entry name" value="Spectrin"/>
    <property type="match status" value="2"/>
</dbReference>
<dbReference type="Gene3D" id="1.20.58.60">
    <property type="match status" value="2"/>
</dbReference>
<organism evidence="3 4">
    <name type="scientific">Oesophagostomum dentatum</name>
    <name type="common">Nodular worm</name>
    <dbReference type="NCBI Taxonomy" id="61180"/>
    <lineage>
        <taxon>Eukaryota</taxon>
        <taxon>Metazoa</taxon>
        <taxon>Ecdysozoa</taxon>
        <taxon>Nematoda</taxon>
        <taxon>Chromadorea</taxon>
        <taxon>Rhabditida</taxon>
        <taxon>Rhabditina</taxon>
        <taxon>Rhabditomorpha</taxon>
        <taxon>Strongyloidea</taxon>
        <taxon>Strongylidae</taxon>
        <taxon>Oesophagostomum</taxon>
    </lineage>
</organism>
<dbReference type="OrthoDB" id="5865767at2759"/>
<evidence type="ECO:0000256" key="1">
    <source>
        <dbReference type="ARBA" id="ARBA00022737"/>
    </source>
</evidence>
<dbReference type="InterPro" id="IPR002017">
    <property type="entry name" value="Spectrin_repeat"/>
</dbReference>
<dbReference type="AlphaFoldDB" id="A0A0B1SNE6"/>
<dbReference type="SUPFAM" id="SSF46966">
    <property type="entry name" value="Spectrin repeat"/>
    <property type="match status" value="1"/>
</dbReference>
<keyword evidence="2" id="KW-0175">Coiled coil</keyword>
<dbReference type="Proteomes" id="UP000053660">
    <property type="component" value="Unassembled WGS sequence"/>
</dbReference>